<keyword evidence="2" id="KW-1185">Reference proteome</keyword>
<dbReference type="Proteomes" id="UP000064189">
    <property type="component" value="Unassembled WGS sequence"/>
</dbReference>
<dbReference type="RefSeq" id="WP_061140591.1">
    <property type="nucleotide sequence ID" value="NZ_LNNH01000007.1"/>
</dbReference>
<organism evidence="1 2">
    <name type="scientific">Peribacillus simplex</name>
    <dbReference type="NCBI Taxonomy" id="1478"/>
    <lineage>
        <taxon>Bacteria</taxon>
        <taxon>Bacillati</taxon>
        <taxon>Bacillota</taxon>
        <taxon>Bacilli</taxon>
        <taxon>Bacillales</taxon>
        <taxon>Bacillaceae</taxon>
        <taxon>Peribacillus</taxon>
    </lineage>
</organism>
<accession>A0A109N2G3</accession>
<evidence type="ECO:0000313" key="1">
    <source>
        <dbReference type="EMBL" id="KWW22282.1"/>
    </source>
</evidence>
<proteinExistence type="predicted"/>
<reference evidence="1 2" key="1">
    <citation type="submission" date="2015-11" db="EMBL/GenBank/DDBJ databases">
        <title>Genome Sequence of Bacillus simplex strain VanAntwerpen2.</title>
        <authorList>
            <person name="Couger M.B."/>
        </authorList>
    </citation>
    <scope>NUCLEOTIDE SEQUENCE [LARGE SCALE GENOMIC DNA]</scope>
    <source>
        <strain evidence="1 2">VanAntwerpen02</strain>
    </source>
</reference>
<evidence type="ECO:0008006" key="3">
    <source>
        <dbReference type="Google" id="ProtNLM"/>
    </source>
</evidence>
<protein>
    <recommendedName>
        <fullName evidence="3">Hydrolase</fullName>
    </recommendedName>
</protein>
<dbReference type="EMBL" id="LNNH01000007">
    <property type="protein sequence ID" value="KWW22282.1"/>
    <property type="molecule type" value="Genomic_DNA"/>
</dbReference>
<evidence type="ECO:0000313" key="2">
    <source>
        <dbReference type="Proteomes" id="UP000064189"/>
    </source>
</evidence>
<dbReference type="AlphaFoldDB" id="A0A109N2G3"/>
<gene>
    <name evidence="1" type="ORF">AS888_13505</name>
</gene>
<comment type="caution">
    <text evidence="1">The sequence shown here is derived from an EMBL/GenBank/DDBJ whole genome shotgun (WGS) entry which is preliminary data.</text>
</comment>
<sequence>MTQEKQTYHVDLVSGDVLGQKLEENPSFTIHATDEELAELKQCLEEQHKDDSEAYARSHVPFLLYHHDRANDKYDAAMKKLYAIIYRLGDENARNHIEEIGILKDNKFEGNEEVRNFK</sequence>
<name>A0A109N2G3_9BACI</name>